<dbReference type="GO" id="GO:0000209">
    <property type="term" value="P:protein polyubiquitination"/>
    <property type="evidence" value="ECO:0007669"/>
    <property type="project" value="TreeGrafter"/>
</dbReference>
<name>A0A8J4BEY9_9CHLO</name>
<evidence type="ECO:0000256" key="4">
    <source>
        <dbReference type="ARBA" id="ARBA00022679"/>
    </source>
</evidence>
<evidence type="ECO:0000313" key="10">
    <source>
        <dbReference type="Proteomes" id="UP000747399"/>
    </source>
</evidence>
<evidence type="ECO:0000256" key="2">
    <source>
        <dbReference type="ARBA" id="ARBA00004906"/>
    </source>
</evidence>
<dbReference type="Gene3D" id="3.30.2160.10">
    <property type="entry name" value="Hect, E3 ligase catalytic domain"/>
    <property type="match status" value="1"/>
</dbReference>
<feature type="domain" description="HECT" evidence="8">
    <location>
        <begin position="952"/>
        <end position="1288"/>
    </location>
</feature>
<feature type="compositionally biased region" description="Gly residues" evidence="7">
    <location>
        <begin position="281"/>
        <end position="297"/>
    </location>
</feature>
<feature type="region of interest" description="Disordered" evidence="7">
    <location>
        <begin position="463"/>
        <end position="485"/>
    </location>
</feature>
<dbReference type="Gene3D" id="3.90.1750.10">
    <property type="entry name" value="Hect, E3 ligase catalytic domains"/>
    <property type="match status" value="1"/>
</dbReference>
<feature type="compositionally biased region" description="Basic and acidic residues" evidence="7">
    <location>
        <begin position="724"/>
        <end position="735"/>
    </location>
</feature>
<dbReference type="PANTHER" id="PTHR11254">
    <property type="entry name" value="HECT DOMAIN UBIQUITIN-PROTEIN LIGASE"/>
    <property type="match status" value="1"/>
</dbReference>
<protein>
    <recommendedName>
        <fullName evidence="3">HECT-type E3 ubiquitin transferase</fullName>
        <ecNumber evidence="3">2.3.2.26</ecNumber>
    </recommendedName>
</protein>
<comment type="catalytic activity">
    <reaction evidence="1">
        <text>S-ubiquitinyl-[E2 ubiquitin-conjugating enzyme]-L-cysteine + [acceptor protein]-L-lysine = [E2 ubiquitin-conjugating enzyme]-L-cysteine + N(6)-ubiquitinyl-[acceptor protein]-L-lysine.</text>
        <dbReference type="EC" id="2.3.2.26"/>
    </reaction>
</comment>
<dbReference type="GO" id="GO:0006511">
    <property type="term" value="P:ubiquitin-dependent protein catabolic process"/>
    <property type="evidence" value="ECO:0007669"/>
    <property type="project" value="TreeGrafter"/>
</dbReference>
<evidence type="ECO:0000256" key="7">
    <source>
        <dbReference type="SAM" id="MobiDB-lite"/>
    </source>
</evidence>
<dbReference type="EMBL" id="BNCO01000037">
    <property type="protein sequence ID" value="GIL59973.1"/>
    <property type="molecule type" value="Genomic_DNA"/>
</dbReference>
<dbReference type="InterPro" id="IPR035983">
    <property type="entry name" value="Hect_E3_ubiquitin_ligase"/>
</dbReference>
<dbReference type="SMART" id="SM00119">
    <property type="entry name" value="HECTc"/>
    <property type="match status" value="1"/>
</dbReference>
<dbReference type="PANTHER" id="PTHR11254:SF67">
    <property type="entry name" value="E3 UBIQUITIN-PROTEIN LIGASE HUWE1"/>
    <property type="match status" value="1"/>
</dbReference>
<feature type="compositionally biased region" description="Low complexity" evidence="7">
    <location>
        <begin position="268"/>
        <end position="280"/>
    </location>
</feature>
<dbReference type="InterPro" id="IPR000569">
    <property type="entry name" value="HECT_dom"/>
</dbReference>
<evidence type="ECO:0000256" key="1">
    <source>
        <dbReference type="ARBA" id="ARBA00000885"/>
    </source>
</evidence>
<comment type="caution">
    <text evidence="6">Lacks conserved residue(s) required for the propagation of feature annotation.</text>
</comment>
<dbReference type="PROSITE" id="PS50237">
    <property type="entry name" value="HECT"/>
    <property type="match status" value="1"/>
</dbReference>
<dbReference type="SUPFAM" id="SSF56204">
    <property type="entry name" value="Hect, E3 ligase catalytic domain"/>
    <property type="match status" value="2"/>
</dbReference>
<proteinExistence type="predicted"/>
<accession>A0A8J4BEY9</accession>
<feature type="compositionally biased region" description="Gly residues" evidence="7">
    <location>
        <begin position="1376"/>
        <end position="1392"/>
    </location>
</feature>
<dbReference type="EC" id="2.3.2.26" evidence="3"/>
<feature type="compositionally biased region" description="Gly residues" evidence="7">
    <location>
        <begin position="520"/>
        <end position="537"/>
    </location>
</feature>
<keyword evidence="4" id="KW-0808">Transferase</keyword>
<dbReference type="Gene3D" id="3.30.2410.10">
    <property type="entry name" value="Hect, E3 ligase catalytic domain"/>
    <property type="match status" value="1"/>
</dbReference>
<evidence type="ECO:0000256" key="5">
    <source>
        <dbReference type="ARBA" id="ARBA00022786"/>
    </source>
</evidence>
<reference evidence="9" key="1">
    <citation type="journal article" date="2021" name="Proc. Natl. Acad. Sci. U.S.A.">
        <title>Three genomes in the algal genus Volvox reveal the fate of a haploid sex-determining region after a transition to homothallism.</title>
        <authorList>
            <person name="Yamamoto K."/>
            <person name="Hamaji T."/>
            <person name="Kawai-Toyooka H."/>
            <person name="Matsuzaki R."/>
            <person name="Takahashi F."/>
            <person name="Nishimura Y."/>
            <person name="Kawachi M."/>
            <person name="Noguchi H."/>
            <person name="Minakuchi Y."/>
            <person name="Umen J.G."/>
            <person name="Toyoda A."/>
            <person name="Nozaki H."/>
        </authorList>
    </citation>
    <scope>NUCLEOTIDE SEQUENCE</scope>
    <source>
        <strain evidence="9">NIES-3780</strain>
    </source>
</reference>
<dbReference type="InterPro" id="IPR050409">
    <property type="entry name" value="E3_ubiq-protein_ligase"/>
</dbReference>
<evidence type="ECO:0000256" key="3">
    <source>
        <dbReference type="ARBA" id="ARBA00012485"/>
    </source>
</evidence>
<evidence type="ECO:0000256" key="6">
    <source>
        <dbReference type="PROSITE-ProRule" id="PRU00104"/>
    </source>
</evidence>
<feature type="region of interest" description="Disordered" evidence="7">
    <location>
        <begin position="268"/>
        <end position="305"/>
    </location>
</feature>
<comment type="caution">
    <text evidence="9">The sequence shown here is derived from an EMBL/GenBank/DDBJ whole genome shotgun (WGS) entry which is preliminary data.</text>
</comment>
<feature type="region of interest" description="Disordered" evidence="7">
    <location>
        <begin position="705"/>
        <end position="735"/>
    </location>
</feature>
<feature type="region of interest" description="Disordered" evidence="7">
    <location>
        <begin position="1311"/>
        <end position="1437"/>
    </location>
</feature>
<keyword evidence="5 6" id="KW-0833">Ubl conjugation pathway</keyword>
<sequence>MQLLTCSVQLGANHTSLVAWPDLPIQGLIQRYLSSCGLDIDPDAVGLQLDRYLLPPTSRLGAVVARWHRPVGVQDVVRLKALFPRHLSGRARMKLEARGPPLHTVRQVTGRAMAAMAMQAGTTRLQSIISAAADVYLLPCTFTNWTDAWEHSLMKAAVSLVRALMPYKPAIAGSVVKACSDLLDLPTSFAPRGELYQGLCALQLHIALLQAVEELRANGWIARETGLPEHTRPAPAAAATAGENPAATAAEASTCQISQGAGCSVRVGRAARGPRSSSSSGGSGTSGRTGRCGGGGSAVTQAREARQRESMLEALQQLLAKAAARVGAVLEQLSYYGSELSNMLDECSRLPPARGMGPSASSGSTSSENCGAGAAAASAIGSGVTRLGSPSAARDLRFQVIEVLEPYAAMQLLDAFGRMAMVGYPAGATNSLCIVPSGWDCHRSLLHAILDLGSQAGILARAEGRSDGGGGDMEEGLPPTRGSMAPAAAGTTLELPLVISMLDLLLQLHVQAHSHCTSRGAGGAVRNGGPTDAGGGGDDSDDGSSDKSARCCSCTPAICELPPCLDWLQDVTSVLGAACDVYMLVGGLDAEGEAEAGEVLPASAASTPVSSLVDTTAVSDGGGLPAAMMTAAGMPRAAATILPIGIMASQPTRAPPVGAVAIAAAAAAELTRLGDAAAALPGPSGPARELFAGVSDGTASVPIAAASPGSSAARTPHQGSCARSSDEGCDRCDGGPSDRCRDVGEHASSCMVHQPGDIAPSLEHLPPKTSCSESCSAEEEAAVPAAMAAIALQSAAASASVSASAVPPIVAVAASTAAGSAQKVGTAVASPGPALAAESGGATIATSSPASLALPAGGLVIIESLYRAFQCPCLVAQLLEGGPRAGELCERAVWRHPRLAGCAPAAAYYKQALDNLLKPLSYVYDEDDYDAPVIYVDRSDLLGTSFASLMDVEDVLDHEGICVKFEDEEAYGDGVLREWLTEIAALLFDPNAGLFRLCEGDARALHVSPAGSQQEDQLELLRFAGRILGLAMRARVPLGVHLSTALFKLLQHPGRAGWDRLGMADLAQLEPRLATTCRQIASANDVEALGLTFVASCGHLGLSHEVPLLPGCAGEDVAVTAENRRDYLGRLVKFYCTWGCSSKHGGLLVDEGAEGGEEEGRGDWYNHKLDAVTALAQGLAEALLRIPDSDDDDRVELLATRLRSINAAAFNSRLGGEVGGIDVEAWRSHTSAPAFKSDREQAVLKAFWSVVSELSADEQRRLLQFWTGISHLPAGGFKHLSQQLQLVPARLGDDSFASEAAAFAAASAAGAAGPDLGTVTPGPSASDDGGNNSSAAVVVGPVTSPFSDGASRSDIDSGANFSGGTEAVGNMNSSSGGDGSGSASGNSSNGGGDDGHNGSVGSNSGSGSGSTSGAEGESSSFSGGGRVDDSGSSAGLMTLRVDPDAANNWEQPGAGGRVSSSGAGGVAGPLLLTAHTCFFQLRLPLLIDKAAMKEAVVESLANLGAFWNE</sequence>
<comment type="pathway">
    <text evidence="2">Protein modification; protein ubiquitination.</text>
</comment>
<dbReference type="GO" id="GO:0061630">
    <property type="term" value="F:ubiquitin protein ligase activity"/>
    <property type="evidence" value="ECO:0007669"/>
    <property type="project" value="UniProtKB-EC"/>
</dbReference>
<keyword evidence="10" id="KW-1185">Reference proteome</keyword>
<organism evidence="9 10">
    <name type="scientific">Volvox africanus</name>
    <dbReference type="NCBI Taxonomy" id="51714"/>
    <lineage>
        <taxon>Eukaryota</taxon>
        <taxon>Viridiplantae</taxon>
        <taxon>Chlorophyta</taxon>
        <taxon>core chlorophytes</taxon>
        <taxon>Chlorophyceae</taxon>
        <taxon>CS clade</taxon>
        <taxon>Chlamydomonadales</taxon>
        <taxon>Volvocaceae</taxon>
        <taxon>Volvox</taxon>
    </lineage>
</organism>
<dbReference type="Proteomes" id="UP000747399">
    <property type="component" value="Unassembled WGS sequence"/>
</dbReference>
<feature type="region of interest" description="Disordered" evidence="7">
    <location>
        <begin position="517"/>
        <end position="546"/>
    </location>
</feature>
<dbReference type="GO" id="GO:0005737">
    <property type="term" value="C:cytoplasm"/>
    <property type="evidence" value="ECO:0007669"/>
    <property type="project" value="TreeGrafter"/>
</dbReference>
<evidence type="ECO:0000313" key="9">
    <source>
        <dbReference type="EMBL" id="GIL59973.1"/>
    </source>
</evidence>
<evidence type="ECO:0000259" key="8">
    <source>
        <dbReference type="PROSITE" id="PS50237"/>
    </source>
</evidence>
<dbReference type="Pfam" id="PF00632">
    <property type="entry name" value="HECT"/>
    <property type="match status" value="2"/>
</dbReference>
<feature type="compositionally biased region" description="Low complexity" evidence="7">
    <location>
        <begin position="1411"/>
        <end position="1421"/>
    </location>
</feature>
<gene>
    <name evidence="9" type="ORF">Vafri_14615</name>
</gene>